<dbReference type="GO" id="GO:0000049">
    <property type="term" value="F:tRNA binding"/>
    <property type="evidence" value="ECO:0007669"/>
    <property type="project" value="UniProtKB-KW"/>
</dbReference>
<dbReference type="InterPro" id="IPR037118">
    <property type="entry name" value="Val-tRNA_synth_C_sf"/>
</dbReference>
<keyword evidence="9" id="KW-0810">Translation regulation</keyword>
<evidence type="ECO:0000256" key="11">
    <source>
        <dbReference type="ARBA" id="ARBA00022917"/>
    </source>
</evidence>
<evidence type="ECO:0000256" key="4">
    <source>
        <dbReference type="ARBA" id="ARBA00022730"/>
    </source>
</evidence>
<evidence type="ECO:0000256" key="2">
    <source>
        <dbReference type="ARBA" id="ARBA00022490"/>
    </source>
</evidence>
<dbReference type="GO" id="GO:0016887">
    <property type="term" value="F:ATP hydrolysis activity"/>
    <property type="evidence" value="ECO:0007669"/>
    <property type="project" value="InterPro"/>
</dbReference>
<dbReference type="EMBL" id="DWUP01000137">
    <property type="protein sequence ID" value="HJD53278.1"/>
    <property type="molecule type" value="Genomic_DNA"/>
</dbReference>
<dbReference type="GO" id="GO:0006417">
    <property type="term" value="P:regulation of translation"/>
    <property type="evidence" value="ECO:0007669"/>
    <property type="project" value="UniProtKB-KW"/>
</dbReference>
<evidence type="ECO:0000256" key="8">
    <source>
        <dbReference type="ARBA" id="ARBA00022840"/>
    </source>
</evidence>
<dbReference type="InterPro" id="IPR027417">
    <property type="entry name" value="P-loop_NTPase"/>
</dbReference>
<dbReference type="Pfam" id="PF12848">
    <property type="entry name" value="ABC_tran_Xtn"/>
    <property type="match status" value="1"/>
</dbReference>
<gene>
    <name evidence="15" type="ORF">IAA93_06100</name>
</gene>
<feature type="coiled-coil region" evidence="12">
    <location>
        <begin position="563"/>
        <end position="590"/>
    </location>
</feature>
<reference evidence="15" key="2">
    <citation type="submission" date="2021-04" db="EMBL/GenBank/DDBJ databases">
        <authorList>
            <person name="Gilroy R."/>
        </authorList>
    </citation>
    <scope>NUCLEOTIDE SEQUENCE</scope>
    <source>
        <strain evidence="15">MalCec1-1739</strain>
    </source>
</reference>
<dbReference type="SMART" id="SM00382">
    <property type="entry name" value="AAA"/>
    <property type="match status" value="2"/>
</dbReference>
<accession>A0A9D2UIW9</accession>
<dbReference type="GO" id="GO:0019843">
    <property type="term" value="F:rRNA binding"/>
    <property type="evidence" value="ECO:0007669"/>
    <property type="project" value="UniProtKB-KW"/>
</dbReference>
<evidence type="ECO:0000256" key="7">
    <source>
        <dbReference type="ARBA" id="ARBA00022801"/>
    </source>
</evidence>
<dbReference type="GO" id="GO:0005524">
    <property type="term" value="F:ATP binding"/>
    <property type="evidence" value="ECO:0007669"/>
    <property type="project" value="UniProtKB-KW"/>
</dbReference>
<name>A0A9D2UIW9_9BACT</name>
<dbReference type="NCBIfam" id="NF000355">
    <property type="entry name" value="ribo_prot_ABC_F"/>
    <property type="match status" value="1"/>
</dbReference>
<dbReference type="InterPro" id="IPR003593">
    <property type="entry name" value="AAA+_ATPase"/>
</dbReference>
<dbReference type="GO" id="GO:0006412">
    <property type="term" value="P:translation"/>
    <property type="evidence" value="ECO:0007669"/>
    <property type="project" value="UniProtKB-KW"/>
</dbReference>
<dbReference type="PROSITE" id="PS50893">
    <property type="entry name" value="ABC_TRANSPORTER_2"/>
    <property type="match status" value="2"/>
</dbReference>
<keyword evidence="10" id="KW-0694">RNA-binding</keyword>
<dbReference type="InterPro" id="IPR003439">
    <property type="entry name" value="ABC_transporter-like_ATP-bd"/>
</dbReference>
<dbReference type="FunFam" id="3.40.50.300:FF:000011">
    <property type="entry name" value="Putative ABC transporter ATP-binding component"/>
    <property type="match status" value="1"/>
</dbReference>
<evidence type="ECO:0000313" key="15">
    <source>
        <dbReference type="EMBL" id="HJD53278.1"/>
    </source>
</evidence>
<dbReference type="FunFam" id="3.40.50.300:FF:000183">
    <property type="entry name" value="ABC transporter ATP-binding protein yjjK"/>
    <property type="match status" value="1"/>
</dbReference>
<feature type="domain" description="ABC transporter" evidence="14">
    <location>
        <begin position="313"/>
        <end position="531"/>
    </location>
</feature>
<keyword evidence="2" id="KW-0963">Cytoplasm</keyword>
<evidence type="ECO:0000256" key="6">
    <source>
        <dbReference type="ARBA" id="ARBA00022741"/>
    </source>
</evidence>
<dbReference type="AlphaFoldDB" id="A0A9D2UIW9"/>
<keyword evidence="12" id="KW-0175">Coiled coil</keyword>
<dbReference type="PANTHER" id="PTHR42855:SF1">
    <property type="entry name" value="ABC TRANSPORTER DOMAIN-CONTAINING PROTEIN"/>
    <property type="match status" value="1"/>
</dbReference>
<evidence type="ECO:0000313" key="16">
    <source>
        <dbReference type="Proteomes" id="UP000787625"/>
    </source>
</evidence>
<evidence type="ECO:0000256" key="9">
    <source>
        <dbReference type="ARBA" id="ARBA00022845"/>
    </source>
</evidence>
<dbReference type="Gene3D" id="3.40.50.300">
    <property type="entry name" value="P-loop containing nucleotide triphosphate hydrolases"/>
    <property type="match status" value="2"/>
</dbReference>
<keyword evidence="5" id="KW-0677">Repeat</keyword>
<comment type="similarity">
    <text evidence="1">Belongs to the ABC transporter superfamily. ABCF family. Translational throttle EttA subfamily.</text>
</comment>
<feature type="region of interest" description="Disordered" evidence="13">
    <location>
        <begin position="528"/>
        <end position="551"/>
    </location>
</feature>
<evidence type="ECO:0000256" key="1">
    <source>
        <dbReference type="ARBA" id="ARBA00005868"/>
    </source>
</evidence>
<evidence type="ECO:0000259" key="14">
    <source>
        <dbReference type="PROSITE" id="PS50893"/>
    </source>
</evidence>
<evidence type="ECO:0000256" key="12">
    <source>
        <dbReference type="SAM" id="Coils"/>
    </source>
</evidence>
<dbReference type="Pfam" id="PF00005">
    <property type="entry name" value="ABC_tran"/>
    <property type="match status" value="2"/>
</dbReference>
<dbReference type="Gene3D" id="1.10.287.380">
    <property type="entry name" value="Valyl-tRNA synthetase, C-terminal domain"/>
    <property type="match status" value="1"/>
</dbReference>
<keyword evidence="7" id="KW-0378">Hydrolase</keyword>
<keyword evidence="6" id="KW-0547">Nucleotide-binding</keyword>
<comment type="caution">
    <text evidence="15">The sequence shown here is derived from an EMBL/GenBank/DDBJ whole genome shotgun (WGS) entry which is preliminary data.</text>
</comment>
<dbReference type="SUPFAM" id="SSF52540">
    <property type="entry name" value="P-loop containing nucleoside triphosphate hydrolases"/>
    <property type="match status" value="2"/>
</dbReference>
<evidence type="ECO:0000256" key="5">
    <source>
        <dbReference type="ARBA" id="ARBA00022737"/>
    </source>
</evidence>
<evidence type="ECO:0000256" key="3">
    <source>
        <dbReference type="ARBA" id="ARBA00022555"/>
    </source>
</evidence>
<feature type="domain" description="ABC transporter" evidence="14">
    <location>
        <begin position="5"/>
        <end position="248"/>
    </location>
</feature>
<dbReference type="CDD" id="cd03221">
    <property type="entry name" value="ABCF_EF-3"/>
    <property type="match status" value="2"/>
</dbReference>
<keyword evidence="4" id="KW-0699">rRNA-binding</keyword>
<keyword evidence="8 15" id="KW-0067">ATP-binding</keyword>
<keyword evidence="11" id="KW-0648">Protein biosynthesis</keyword>
<dbReference type="GO" id="GO:0003677">
    <property type="term" value="F:DNA binding"/>
    <property type="evidence" value="ECO:0007669"/>
    <property type="project" value="InterPro"/>
</dbReference>
<evidence type="ECO:0000256" key="10">
    <source>
        <dbReference type="ARBA" id="ARBA00022884"/>
    </source>
</evidence>
<organism evidence="15 16">
    <name type="scientific">Candidatus Avibacteroides avistercoris</name>
    <dbReference type="NCBI Taxonomy" id="2840690"/>
    <lineage>
        <taxon>Bacteria</taxon>
        <taxon>Pseudomonadati</taxon>
        <taxon>Bacteroidota</taxon>
        <taxon>Bacteroidia</taxon>
        <taxon>Bacteroidales</taxon>
        <taxon>Bacteroidaceae</taxon>
        <taxon>Bacteroidaceae incertae sedis</taxon>
        <taxon>Candidatus Avibacteroides</taxon>
    </lineage>
</organism>
<dbReference type="PANTHER" id="PTHR42855">
    <property type="entry name" value="ABC TRANSPORTER ATP-BINDING SUBUNIT"/>
    <property type="match status" value="1"/>
</dbReference>
<dbReference type="Proteomes" id="UP000787625">
    <property type="component" value="Unassembled WGS sequence"/>
</dbReference>
<dbReference type="InterPro" id="IPR032524">
    <property type="entry name" value="ABC_tran_C"/>
</dbReference>
<dbReference type="Pfam" id="PF16326">
    <property type="entry name" value="ABC_tran_CTD"/>
    <property type="match status" value="1"/>
</dbReference>
<proteinExistence type="inferred from homology"/>
<sequence length="623" mass="71391">MRPLLQVESLTKSYGDLVLFDDISFTISEGQRIGLIGANGCGKSTLLSILSGTEGSDSGNLIWTNGVRVGYLPQAPSYPAGMTVMDACFSHTNETIETIRQYEECLNTHGNPGLNDLVAKMDFLKAWDYERQVKQILTMLGITDYAQPVAQLSGGQVKRVALANMLIMKPDFLILDEPTNHMDIKATEWLENYLSAGGITLLMVTHDRYFLDRVCSHILEIDRQSLYQYDGNYSYYIEKRRERIENFNAEVKRANNLYRTELEWMRRQPQARGHKAKYREDAFYRLEKVAKQRLREDNIKLTAGASYIGNKIFVAEHISKRYGDKVILDDFSYTFSRYEKLGILGDNGTGKSTFIKILQGITEPDSGRLEVGETVKFGYYSQDGINFDDGMRVIDAIRSVAEVVDIGNGDMLTASQFLQHFLFSPEKQHSHISKLSGGEKKRLYLCQVLMRSPNFLILDEPTNDLDIMTMQILEEYLTDFKGCVIIVSHDRYFMDKIVDHLFVFNGNGQIKDFPGNYSDYREWKAELDKNDKAKQPRAKTEKKGLPAQKKNENRMTYAEKREFGLLEQEIEKLENEKKQLEADLSSGTLDIDTLTEKSNRIGEVINMIDEKTLRWLELSEKQQ</sequence>
<protein>
    <submittedName>
        <fullName evidence="15">ABC-F family ATP-binding cassette domain-containing protein</fullName>
    </submittedName>
</protein>
<dbReference type="InterPro" id="IPR032781">
    <property type="entry name" value="ABC_tran_Xtn"/>
</dbReference>
<reference evidence="15" key="1">
    <citation type="journal article" date="2021" name="PeerJ">
        <title>Extensive microbial diversity within the chicken gut microbiome revealed by metagenomics and culture.</title>
        <authorList>
            <person name="Gilroy R."/>
            <person name="Ravi A."/>
            <person name="Getino M."/>
            <person name="Pursley I."/>
            <person name="Horton D.L."/>
            <person name="Alikhan N.F."/>
            <person name="Baker D."/>
            <person name="Gharbi K."/>
            <person name="Hall N."/>
            <person name="Watson M."/>
            <person name="Adriaenssens E.M."/>
            <person name="Foster-Nyarko E."/>
            <person name="Jarju S."/>
            <person name="Secka A."/>
            <person name="Antonio M."/>
            <person name="Oren A."/>
            <person name="Chaudhuri R.R."/>
            <person name="La Ragione R."/>
            <person name="Hildebrand F."/>
            <person name="Pallen M.J."/>
        </authorList>
    </citation>
    <scope>NUCLEOTIDE SEQUENCE</scope>
    <source>
        <strain evidence="15">MalCec1-1739</strain>
    </source>
</reference>
<evidence type="ECO:0000256" key="13">
    <source>
        <dbReference type="SAM" id="MobiDB-lite"/>
    </source>
</evidence>
<dbReference type="InterPro" id="IPR051309">
    <property type="entry name" value="ABCF_ATPase"/>
</dbReference>
<keyword evidence="3" id="KW-0820">tRNA-binding</keyword>